<name>A0A397IIN4_9GLOM</name>
<comment type="caution">
    <text evidence="1">The sequence shown here is derived from an EMBL/GenBank/DDBJ whole genome shotgun (WGS) entry which is preliminary data.</text>
</comment>
<dbReference type="OrthoDB" id="4428833at2759"/>
<reference evidence="1 2" key="1">
    <citation type="submission" date="2018-08" db="EMBL/GenBank/DDBJ databases">
        <title>Genome and evolution of the arbuscular mycorrhizal fungus Diversispora epigaea (formerly Glomus versiforme) and its bacterial endosymbionts.</title>
        <authorList>
            <person name="Sun X."/>
            <person name="Fei Z."/>
            <person name="Harrison M."/>
        </authorList>
    </citation>
    <scope>NUCLEOTIDE SEQUENCE [LARGE SCALE GENOMIC DNA]</scope>
    <source>
        <strain evidence="1 2">IT104</strain>
    </source>
</reference>
<dbReference type="Proteomes" id="UP000266861">
    <property type="component" value="Unassembled WGS sequence"/>
</dbReference>
<evidence type="ECO:0000313" key="1">
    <source>
        <dbReference type="EMBL" id="RHZ75859.1"/>
    </source>
</evidence>
<keyword evidence="2" id="KW-1185">Reference proteome</keyword>
<gene>
    <name evidence="1" type="ORF">Glove_209g171</name>
</gene>
<evidence type="ECO:0000313" key="2">
    <source>
        <dbReference type="Proteomes" id="UP000266861"/>
    </source>
</evidence>
<organism evidence="1 2">
    <name type="scientific">Diversispora epigaea</name>
    <dbReference type="NCBI Taxonomy" id="1348612"/>
    <lineage>
        <taxon>Eukaryota</taxon>
        <taxon>Fungi</taxon>
        <taxon>Fungi incertae sedis</taxon>
        <taxon>Mucoromycota</taxon>
        <taxon>Glomeromycotina</taxon>
        <taxon>Glomeromycetes</taxon>
        <taxon>Diversisporales</taxon>
        <taxon>Diversisporaceae</taxon>
        <taxon>Diversispora</taxon>
    </lineage>
</organism>
<proteinExistence type="predicted"/>
<dbReference type="AlphaFoldDB" id="A0A397IIN4"/>
<protein>
    <submittedName>
        <fullName evidence="1">Uncharacterized protein</fullName>
    </submittedName>
</protein>
<sequence>MEDIKVDGLIKSGLRFGFNMYMDHRAKGTCERVLTVLFQKLTDQGYLSAIGDGGFQLTDKALMEKIGLTAYPDVRKFMEIMNFNLEEVTIVAGTCVQIRMNKKYKPWDKRIGDAWPGSAKLAKTMRQRTTDVLNMWYAPNAVGAKQSFSQSMGYLLNAEAALEGDDPNASDNILVIVTRIIGLAQMCGISEIGLVDIIEGLSMSYLFETIARALVAGMRGRHPSEVYNIGIGIQGSSENVHKNFAMEARGFKGTREVIGKYTGGRVVLNSIVAEVVVRDSLSEGEEIWCISGWAEALRRRAAKLKENVTTDIHGNRLRRTKQFKVTLSIKGINGVPLAKIKQVGPLLACDKIWGSITGTICPCTNSDPCKKLKGNRVGKLNVIFKSLEPSHFLNTKLVPRRSVFVYETYGDAVAHLFISHCLVSSYVRADEECLYCAHGNAENHIVKAFG</sequence>
<dbReference type="EMBL" id="PQFF01000196">
    <property type="protein sequence ID" value="RHZ75859.1"/>
    <property type="molecule type" value="Genomic_DNA"/>
</dbReference>
<accession>A0A397IIN4</accession>